<dbReference type="Proteomes" id="UP000544090">
    <property type="component" value="Unassembled WGS sequence"/>
</dbReference>
<evidence type="ECO:0000256" key="2">
    <source>
        <dbReference type="SAM" id="Phobius"/>
    </source>
</evidence>
<keyword evidence="4" id="KW-1185">Reference proteome</keyword>
<feature type="compositionally biased region" description="Basic and acidic residues" evidence="1">
    <location>
        <begin position="34"/>
        <end position="43"/>
    </location>
</feature>
<comment type="caution">
    <text evidence="3">The sequence shown here is derived from an EMBL/GenBank/DDBJ whole genome shotgun (WGS) entry which is preliminary data.</text>
</comment>
<name>A0A7X6HG55_9MICC</name>
<organism evidence="3 4">
    <name type="scientific">Arthrobacter mobilis</name>
    <dbReference type="NCBI Taxonomy" id="2724944"/>
    <lineage>
        <taxon>Bacteria</taxon>
        <taxon>Bacillati</taxon>
        <taxon>Actinomycetota</taxon>
        <taxon>Actinomycetes</taxon>
        <taxon>Micrococcales</taxon>
        <taxon>Micrococcaceae</taxon>
        <taxon>Arthrobacter</taxon>
    </lineage>
</organism>
<sequence>MEYLWVLAPSAGVGLLFYIAMKALFNADRKERQALAEAEREAESGTGPAAGNYRQDSGPDSGTRAG</sequence>
<dbReference type="AlphaFoldDB" id="A0A7X6HG55"/>
<keyword evidence="2" id="KW-0472">Membrane</keyword>
<dbReference type="RefSeq" id="WP_168486338.1">
    <property type="nucleotide sequence ID" value="NZ_JAAZSQ010000009.1"/>
</dbReference>
<dbReference type="EMBL" id="JAAZSQ010000009">
    <property type="protein sequence ID" value="NKX55082.1"/>
    <property type="molecule type" value="Genomic_DNA"/>
</dbReference>
<accession>A0A7X6HG55</accession>
<feature type="region of interest" description="Disordered" evidence="1">
    <location>
        <begin position="34"/>
        <end position="66"/>
    </location>
</feature>
<keyword evidence="2" id="KW-0812">Transmembrane</keyword>
<keyword evidence="2" id="KW-1133">Transmembrane helix</keyword>
<reference evidence="3 4" key="1">
    <citation type="submission" date="2020-04" db="EMBL/GenBank/DDBJ databases">
        <title>Arthrobacter sp. nov.</title>
        <authorList>
            <person name="Liu S."/>
        </authorList>
    </citation>
    <scope>NUCLEOTIDE SEQUENCE [LARGE SCALE GENOMIC DNA]</scope>
    <source>
        <strain evidence="3 4">E918</strain>
    </source>
</reference>
<evidence type="ECO:0000313" key="4">
    <source>
        <dbReference type="Proteomes" id="UP000544090"/>
    </source>
</evidence>
<feature type="transmembrane region" description="Helical" evidence="2">
    <location>
        <begin position="6"/>
        <end position="25"/>
    </location>
</feature>
<evidence type="ECO:0000256" key="1">
    <source>
        <dbReference type="SAM" id="MobiDB-lite"/>
    </source>
</evidence>
<protein>
    <submittedName>
        <fullName evidence="3">Uncharacterized protein</fullName>
    </submittedName>
</protein>
<proteinExistence type="predicted"/>
<evidence type="ECO:0000313" key="3">
    <source>
        <dbReference type="EMBL" id="NKX55082.1"/>
    </source>
</evidence>
<gene>
    <name evidence="3" type="ORF">HGG74_11125</name>
</gene>